<gene>
    <name evidence="1" type="ORF">HMPREF1120_05873</name>
</gene>
<dbReference type="AlphaFoldDB" id="H6C223"/>
<evidence type="ECO:0000313" key="2">
    <source>
        <dbReference type="Proteomes" id="UP000007304"/>
    </source>
</evidence>
<evidence type="ECO:0000313" key="1">
    <source>
        <dbReference type="EMBL" id="EHY57849.1"/>
    </source>
</evidence>
<reference evidence="1" key="1">
    <citation type="submission" date="2011-07" db="EMBL/GenBank/DDBJ databases">
        <title>The Genome Sequence of Exophiala (Wangiella) dermatitidis NIH/UT8656.</title>
        <authorList>
            <consortium name="The Broad Institute Genome Sequencing Platform"/>
            <person name="Cuomo C."/>
            <person name="Wang Z."/>
            <person name="Hunicke-Smith S."/>
            <person name="Szanislo P.J."/>
            <person name="Earl A."/>
            <person name="Young S.K."/>
            <person name="Zeng Q."/>
            <person name="Gargeya S."/>
            <person name="Fitzgerald M."/>
            <person name="Haas B."/>
            <person name="Abouelleil A."/>
            <person name="Alvarado L."/>
            <person name="Arachchi H.M."/>
            <person name="Berlin A."/>
            <person name="Brown A."/>
            <person name="Chapman S.B."/>
            <person name="Chen Z."/>
            <person name="Dunbar C."/>
            <person name="Freedman E."/>
            <person name="Gearin G."/>
            <person name="Gellesch M."/>
            <person name="Goldberg J."/>
            <person name="Griggs A."/>
            <person name="Gujja S."/>
            <person name="Heiman D."/>
            <person name="Howarth C."/>
            <person name="Larson L."/>
            <person name="Lui A."/>
            <person name="MacDonald P.J.P."/>
            <person name="Montmayeur A."/>
            <person name="Murphy C."/>
            <person name="Neiman D."/>
            <person name="Pearson M."/>
            <person name="Priest M."/>
            <person name="Roberts A."/>
            <person name="Saif S."/>
            <person name="Shea T."/>
            <person name="Shenoy N."/>
            <person name="Sisk P."/>
            <person name="Stolte C."/>
            <person name="Sykes S."/>
            <person name="Wortman J."/>
            <person name="Nusbaum C."/>
            <person name="Birren B."/>
        </authorList>
    </citation>
    <scope>NUCLEOTIDE SEQUENCE</scope>
    <source>
        <strain evidence="1">NIH/UT8656</strain>
    </source>
</reference>
<sequence>MASMETRFVRYPAELPTSLSFVSRKALKKSTACIQALAACPRLLLPETPQMRMQENPSKSSRRKPLCKQGDTALGYWPNKSCRKTYSDFVWLGLILVLSMI</sequence>
<protein>
    <submittedName>
        <fullName evidence="1">Uncharacterized protein</fullName>
    </submittedName>
</protein>
<dbReference type="HOGENOM" id="CLU_2291710_0_0_1"/>
<organism evidence="1 2">
    <name type="scientific">Exophiala dermatitidis (strain ATCC 34100 / CBS 525.76 / NIH/UT8656)</name>
    <name type="common">Black yeast</name>
    <name type="synonym">Wangiella dermatitidis</name>
    <dbReference type="NCBI Taxonomy" id="858893"/>
    <lineage>
        <taxon>Eukaryota</taxon>
        <taxon>Fungi</taxon>
        <taxon>Dikarya</taxon>
        <taxon>Ascomycota</taxon>
        <taxon>Pezizomycotina</taxon>
        <taxon>Eurotiomycetes</taxon>
        <taxon>Chaetothyriomycetidae</taxon>
        <taxon>Chaetothyriales</taxon>
        <taxon>Herpotrichiellaceae</taxon>
        <taxon>Exophiala</taxon>
    </lineage>
</organism>
<dbReference type="Proteomes" id="UP000007304">
    <property type="component" value="Unassembled WGS sequence"/>
</dbReference>
<accession>H6C223</accession>
<dbReference type="VEuPathDB" id="FungiDB:HMPREF1120_05873"/>
<dbReference type="EMBL" id="JH226134">
    <property type="protein sequence ID" value="EHY57849.1"/>
    <property type="molecule type" value="Genomic_DNA"/>
</dbReference>
<dbReference type="InParanoid" id="H6C223"/>
<dbReference type="RefSeq" id="XP_009158310.1">
    <property type="nucleotide sequence ID" value="XM_009160062.1"/>
</dbReference>
<keyword evidence="2" id="KW-1185">Reference proteome</keyword>
<proteinExistence type="predicted"/>
<name>H6C223_EXODN</name>
<dbReference type="GeneID" id="20310512"/>